<keyword evidence="1" id="KW-1133">Transmembrane helix</keyword>
<evidence type="ECO:0000256" key="1">
    <source>
        <dbReference type="SAM" id="Phobius"/>
    </source>
</evidence>
<keyword evidence="3" id="KW-0012">Acyltransferase</keyword>
<feature type="transmembrane region" description="Helical" evidence="1">
    <location>
        <begin position="312"/>
        <end position="332"/>
    </location>
</feature>
<dbReference type="PANTHER" id="PTHR23028">
    <property type="entry name" value="ACETYLTRANSFERASE"/>
    <property type="match status" value="1"/>
</dbReference>
<organism evidence="3 4">
    <name type="scientific">Micromonospora costi</name>
    <dbReference type="NCBI Taxonomy" id="1530042"/>
    <lineage>
        <taxon>Bacteria</taxon>
        <taxon>Bacillati</taxon>
        <taxon>Actinomycetota</taxon>
        <taxon>Actinomycetes</taxon>
        <taxon>Micromonosporales</taxon>
        <taxon>Micromonosporaceae</taxon>
        <taxon>Micromonospora</taxon>
    </lineage>
</organism>
<evidence type="ECO:0000313" key="3">
    <source>
        <dbReference type="EMBL" id="RKN54592.1"/>
    </source>
</evidence>
<keyword evidence="4" id="KW-1185">Reference proteome</keyword>
<feature type="transmembrane region" description="Helical" evidence="1">
    <location>
        <begin position="174"/>
        <end position="195"/>
    </location>
</feature>
<dbReference type="Pfam" id="PF01757">
    <property type="entry name" value="Acyl_transf_3"/>
    <property type="match status" value="1"/>
</dbReference>
<reference evidence="3 4" key="1">
    <citation type="journal article" date="2015" name="Int. J. Syst. Evol. Microbiol.">
        <title>Micromonospora costi sp. nov., isolated from a leaf of Costus speciosus.</title>
        <authorList>
            <person name="Thawai C."/>
        </authorList>
    </citation>
    <scope>NUCLEOTIDE SEQUENCE [LARGE SCALE GENOMIC DNA]</scope>
    <source>
        <strain evidence="3 4">CS1-12</strain>
    </source>
</reference>
<dbReference type="AlphaFoldDB" id="A0A3B0A238"/>
<dbReference type="OrthoDB" id="5242306at2"/>
<dbReference type="RefSeq" id="WP_120781313.1">
    <property type="nucleotide sequence ID" value="NZ_JBHLUP010000001.1"/>
</dbReference>
<dbReference type="GO" id="GO:0009103">
    <property type="term" value="P:lipopolysaccharide biosynthetic process"/>
    <property type="evidence" value="ECO:0007669"/>
    <property type="project" value="TreeGrafter"/>
</dbReference>
<feature type="transmembrane region" description="Helical" evidence="1">
    <location>
        <begin position="347"/>
        <end position="366"/>
    </location>
</feature>
<feature type="transmembrane region" description="Helical" evidence="1">
    <location>
        <begin position="21"/>
        <end position="38"/>
    </location>
</feature>
<feature type="transmembrane region" description="Helical" evidence="1">
    <location>
        <begin position="281"/>
        <end position="305"/>
    </location>
</feature>
<dbReference type="PANTHER" id="PTHR23028:SF53">
    <property type="entry name" value="ACYL_TRANSF_3 DOMAIN-CONTAINING PROTEIN"/>
    <property type="match status" value="1"/>
</dbReference>
<keyword evidence="3" id="KW-0808">Transferase</keyword>
<name>A0A3B0A238_9ACTN</name>
<keyword evidence="1" id="KW-0812">Transmembrane</keyword>
<feature type="transmembrane region" description="Helical" evidence="1">
    <location>
        <begin position="143"/>
        <end position="162"/>
    </location>
</feature>
<dbReference type="Proteomes" id="UP000279968">
    <property type="component" value="Unassembled WGS sequence"/>
</dbReference>
<dbReference type="GO" id="GO:0016747">
    <property type="term" value="F:acyltransferase activity, transferring groups other than amino-acyl groups"/>
    <property type="evidence" value="ECO:0007669"/>
    <property type="project" value="InterPro"/>
</dbReference>
<sequence length="398" mass="42700">MFPAVSAPSLPRLPALDGVRVLGAIAVIAQHVGFITGVTTRESWGGWVAMMDFAVALFFVLSGFLLFRPWARAAATGSSTPGARRFYWKRAIRILPAYWLAVIVCLTVLPEGGVAPTGDWLRHVTLTQIYEHGQIRRGLGQTWSLATEVVFYLVLPLAAAALTGRRWRPVRTVTLAGVGLLITAGWIAAMGTGLLDTGLHIMWFPSYAVWFAAGIALATVHVALRTSTAPRSWHVFDQLGSAPLACWGIALGLLAVASTPVTGPRGLEAPTAGQFATQLGLYLGVAVMIMIPLVFGPATLVSLALGSAPVRWVGTLSYGMFLWHPLVLDLIYRVEGRPYFTGDPVRTYALTVAGAIAFAAVSYYVVERPVLRWGTAAARRRAGRIEHQRAMAAASAAN</sequence>
<dbReference type="InterPro" id="IPR050879">
    <property type="entry name" value="Acyltransferase_3"/>
</dbReference>
<feature type="transmembrane region" description="Helical" evidence="1">
    <location>
        <begin position="91"/>
        <end position="109"/>
    </location>
</feature>
<comment type="caution">
    <text evidence="3">The sequence shown here is derived from an EMBL/GenBank/DDBJ whole genome shotgun (WGS) entry which is preliminary data.</text>
</comment>
<protein>
    <submittedName>
        <fullName evidence="3">Acyltransferase</fullName>
    </submittedName>
</protein>
<feature type="domain" description="Acyltransferase 3" evidence="2">
    <location>
        <begin position="14"/>
        <end position="363"/>
    </location>
</feature>
<keyword evidence="1" id="KW-0472">Membrane</keyword>
<proteinExistence type="predicted"/>
<dbReference type="EMBL" id="RBAN01000003">
    <property type="protein sequence ID" value="RKN54592.1"/>
    <property type="molecule type" value="Genomic_DNA"/>
</dbReference>
<gene>
    <name evidence="3" type="ORF">D7193_21800</name>
</gene>
<evidence type="ECO:0000313" key="4">
    <source>
        <dbReference type="Proteomes" id="UP000279968"/>
    </source>
</evidence>
<feature type="transmembrane region" description="Helical" evidence="1">
    <location>
        <begin position="244"/>
        <end position="261"/>
    </location>
</feature>
<feature type="transmembrane region" description="Helical" evidence="1">
    <location>
        <begin position="44"/>
        <end position="70"/>
    </location>
</feature>
<dbReference type="InterPro" id="IPR002656">
    <property type="entry name" value="Acyl_transf_3_dom"/>
</dbReference>
<dbReference type="GO" id="GO:0016020">
    <property type="term" value="C:membrane"/>
    <property type="evidence" value="ECO:0007669"/>
    <property type="project" value="TreeGrafter"/>
</dbReference>
<evidence type="ECO:0000259" key="2">
    <source>
        <dbReference type="Pfam" id="PF01757"/>
    </source>
</evidence>
<accession>A0A3B0A238</accession>
<feature type="transmembrane region" description="Helical" evidence="1">
    <location>
        <begin position="207"/>
        <end position="224"/>
    </location>
</feature>